<dbReference type="EMBL" id="HBKQ01038765">
    <property type="protein sequence ID" value="CAE2261017.1"/>
    <property type="molecule type" value="Transcribed_RNA"/>
</dbReference>
<proteinExistence type="predicted"/>
<feature type="region of interest" description="Disordered" evidence="1">
    <location>
        <begin position="430"/>
        <end position="456"/>
    </location>
</feature>
<dbReference type="CDD" id="cd06257">
    <property type="entry name" value="DnaJ"/>
    <property type="match status" value="1"/>
</dbReference>
<sequence length="530" mass="61081">MLATLSNSSRRLSPICSKRCSLPQNTRRLLPFRYPCSVSVRFISSYGGRSNKDSRHRYQHGFFLDALPFSVSPEEALDEFKGWAIDEQGLRYLIDWNAVKIGAAYVPVWSFDVNVRFATSTASGQVRYDAKPEPFTVFQNDTVHLPGLSSYAGYTFRRTLINPVHNTTLAFIGKNTVPFGSWMLRDMRLSNGQLINVFPDPWNTTKGRAFALVAEELKNLANEDEERIGRCEVQTEILTARRVFMPTFIVDYSVLGAEYCAFISGCDTASGVSGVDHRAFSFSNNVVEQASDSFLSQVQNVTRWGRSMGAGPMIALFNILMNAATRVLARFHVIGAIGAGFVAFRKIVKPWIDNRTASAEWERQREHEAYMQDHWNHKNDFVDSGYAKKYFQQNRTRILRYLSREQVHDSGTFDWYKQWEEWARKQWEQQQNMNEQQTGQEQRQKRAQRHGRKGATREFVWDFDPKDPYSVLGIRQGATKQQVSQAFRREMLKYHPDTQGTEATQAERERALERSKLITEAYRKIKTNVK</sequence>
<dbReference type="AlphaFoldDB" id="A0A7S4JEH1"/>
<evidence type="ECO:0000256" key="1">
    <source>
        <dbReference type="SAM" id="MobiDB-lite"/>
    </source>
</evidence>
<accession>A0A7S4JEH1</accession>
<dbReference type="InterPro" id="IPR036869">
    <property type="entry name" value="J_dom_sf"/>
</dbReference>
<dbReference type="Gene3D" id="1.10.287.110">
    <property type="entry name" value="DnaJ domain"/>
    <property type="match status" value="1"/>
</dbReference>
<evidence type="ECO:0000313" key="3">
    <source>
        <dbReference type="EMBL" id="CAE2261017.1"/>
    </source>
</evidence>
<dbReference type="SMART" id="SM00271">
    <property type="entry name" value="DnaJ"/>
    <property type="match status" value="1"/>
</dbReference>
<dbReference type="InterPro" id="IPR001623">
    <property type="entry name" value="DnaJ_domain"/>
</dbReference>
<name>A0A7S4JEH1_9STRA</name>
<evidence type="ECO:0000259" key="2">
    <source>
        <dbReference type="PROSITE" id="PS50076"/>
    </source>
</evidence>
<reference evidence="3" key="1">
    <citation type="submission" date="2021-01" db="EMBL/GenBank/DDBJ databases">
        <authorList>
            <person name="Corre E."/>
            <person name="Pelletier E."/>
            <person name="Niang G."/>
            <person name="Scheremetjew M."/>
            <person name="Finn R."/>
            <person name="Kale V."/>
            <person name="Holt S."/>
            <person name="Cochrane G."/>
            <person name="Meng A."/>
            <person name="Brown T."/>
            <person name="Cohen L."/>
        </authorList>
    </citation>
    <scope>NUCLEOTIDE SEQUENCE</scope>
    <source>
        <strain evidence="3">Isolate 1302-5</strain>
    </source>
</reference>
<dbReference type="SUPFAM" id="SSF46565">
    <property type="entry name" value="Chaperone J-domain"/>
    <property type="match status" value="1"/>
</dbReference>
<dbReference type="PANTHER" id="PTHR24074">
    <property type="entry name" value="CO-CHAPERONE PROTEIN DJLA"/>
    <property type="match status" value="1"/>
</dbReference>
<dbReference type="Pfam" id="PF00226">
    <property type="entry name" value="DnaJ"/>
    <property type="match status" value="1"/>
</dbReference>
<dbReference type="InterPro" id="IPR050817">
    <property type="entry name" value="DjlA_DnaK_co-chaperone"/>
</dbReference>
<feature type="domain" description="J" evidence="2">
    <location>
        <begin position="467"/>
        <end position="530"/>
    </location>
</feature>
<feature type="compositionally biased region" description="Basic residues" evidence="1">
    <location>
        <begin position="445"/>
        <end position="454"/>
    </location>
</feature>
<feature type="compositionally biased region" description="Low complexity" evidence="1">
    <location>
        <begin position="430"/>
        <end position="441"/>
    </location>
</feature>
<dbReference type="PROSITE" id="PS50076">
    <property type="entry name" value="DNAJ_2"/>
    <property type="match status" value="1"/>
</dbReference>
<dbReference type="PRINTS" id="PR00625">
    <property type="entry name" value="JDOMAIN"/>
</dbReference>
<gene>
    <name evidence="3" type="ORF">OAUR00152_LOCUS26825</name>
</gene>
<organism evidence="3">
    <name type="scientific">Odontella aurita</name>
    <dbReference type="NCBI Taxonomy" id="265563"/>
    <lineage>
        <taxon>Eukaryota</taxon>
        <taxon>Sar</taxon>
        <taxon>Stramenopiles</taxon>
        <taxon>Ochrophyta</taxon>
        <taxon>Bacillariophyta</taxon>
        <taxon>Mediophyceae</taxon>
        <taxon>Biddulphiophycidae</taxon>
        <taxon>Eupodiscales</taxon>
        <taxon>Odontellaceae</taxon>
        <taxon>Odontella</taxon>
    </lineage>
</organism>
<protein>
    <recommendedName>
        <fullName evidence="2">J domain-containing protein</fullName>
    </recommendedName>
</protein>